<dbReference type="Proteomes" id="UP001180737">
    <property type="component" value="Unassembled WGS sequence"/>
</dbReference>
<proteinExistence type="predicted"/>
<protein>
    <submittedName>
        <fullName evidence="1">Uncharacterized protein</fullName>
    </submittedName>
</protein>
<evidence type="ECO:0000313" key="2">
    <source>
        <dbReference type="Proteomes" id="UP001180737"/>
    </source>
</evidence>
<evidence type="ECO:0000313" key="1">
    <source>
        <dbReference type="EMBL" id="MDT0567078.1"/>
    </source>
</evidence>
<accession>A0ABU2YT82</accession>
<dbReference type="RefSeq" id="WP_157856820.1">
    <property type="nucleotide sequence ID" value="NZ_JAVRFJ010000004.1"/>
</dbReference>
<gene>
    <name evidence="1" type="ORF">RM704_06255</name>
</gene>
<dbReference type="EMBL" id="JAVRFJ010000004">
    <property type="protein sequence ID" value="MDT0567078.1"/>
    <property type="molecule type" value="Genomic_DNA"/>
</dbReference>
<comment type="caution">
    <text evidence="1">The sequence shown here is derived from an EMBL/GenBank/DDBJ whole genome shotgun (WGS) entry which is preliminary data.</text>
</comment>
<reference evidence="1" key="1">
    <citation type="submission" date="2024-05" db="EMBL/GenBank/DDBJ databases">
        <title>30 novel species of actinomycetes from the DSMZ collection.</title>
        <authorList>
            <person name="Nouioui I."/>
        </authorList>
    </citation>
    <scope>NUCLEOTIDE SEQUENCE</scope>
    <source>
        <strain evidence="1">DSM 3412</strain>
    </source>
</reference>
<keyword evidence="2" id="KW-1185">Reference proteome</keyword>
<organism evidence="1 2">
    <name type="scientific">Streptomyces gottesmaniae</name>
    <dbReference type="NCBI Taxonomy" id="3075518"/>
    <lineage>
        <taxon>Bacteria</taxon>
        <taxon>Bacillati</taxon>
        <taxon>Actinomycetota</taxon>
        <taxon>Actinomycetes</taxon>
        <taxon>Kitasatosporales</taxon>
        <taxon>Streptomycetaceae</taxon>
        <taxon>Streptomyces</taxon>
    </lineage>
</organism>
<sequence length="54" mass="6070">MRSSNTAAAIAARRTQTKDKLDRVTTAIGQLRRDRRRLTVRAIAQRADLSATFL</sequence>
<name>A0ABU2YT82_9ACTN</name>